<evidence type="ECO:0000256" key="1">
    <source>
        <dbReference type="ARBA" id="ARBA00022729"/>
    </source>
</evidence>
<organism evidence="4 5">
    <name type="scientific">Campylobacter majalis</name>
    <dbReference type="NCBI Taxonomy" id="2790656"/>
    <lineage>
        <taxon>Bacteria</taxon>
        <taxon>Pseudomonadati</taxon>
        <taxon>Campylobacterota</taxon>
        <taxon>Epsilonproteobacteria</taxon>
        <taxon>Campylobacterales</taxon>
        <taxon>Campylobacteraceae</taxon>
        <taxon>Campylobacter</taxon>
    </lineage>
</organism>
<proteinExistence type="predicted"/>
<dbReference type="PANTHER" id="PTHR34216">
    <property type="match status" value="1"/>
</dbReference>
<keyword evidence="2" id="KW-0812">Transmembrane</keyword>
<name>A0ABN7KA91_9BACT</name>
<accession>A0ABN7KA91</accession>
<dbReference type="GO" id="GO:0016787">
    <property type="term" value="F:hydrolase activity"/>
    <property type="evidence" value="ECO:0007669"/>
    <property type="project" value="UniProtKB-KW"/>
</dbReference>
<evidence type="ECO:0000256" key="2">
    <source>
        <dbReference type="SAM" id="Phobius"/>
    </source>
</evidence>
<dbReference type="InterPro" id="IPR051398">
    <property type="entry name" value="Polysacch_Deacetylase"/>
</dbReference>
<gene>
    <name evidence="4" type="primary">icaB</name>
    <name evidence="4" type="ORF">LMG7974_00572</name>
</gene>
<sequence>MIWAYFFIAIIITAISLRYNWWRKSESFKHARVLMYHSINTHKGDKFDKWRVKPDEFEKQVAWMAKNGFTSYTISELTKFEILPLKSIAITFDDGYGDNFTNAFEILKKYNFKATIYLVPNQKTNHWEHKNTKHISNMLNQEQILAMQKSGLIEFGSHTMSHLNLERASIEVVKDELVRSKQAIKSITGEECTTFAYPYGKYNDDIVRLAKDAGYENAVIVKRGVYKNGDDKFQIKRIGVLGRESFFDFWLKFNKIRNKL</sequence>
<evidence type="ECO:0000259" key="3">
    <source>
        <dbReference type="PROSITE" id="PS51677"/>
    </source>
</evidence>
<keyword evidence="4" id="KW-0378">Hydrolase</keyword>
<protein>
    <submittedName>
        <fullName evidence="4">Poly-beta-1,6-N-acetyl-D-glucosamine N-deacetylase</fullName>
        <ecNumber evidence="4">3.5.1.-</ecNumber>
    </submittedName>
</protein>
<dbReference type="PROSITE" id="PS51677">
    <property type="entry name" value="NODB"/>
    <property type="match status" value="1"/>
</dbReference>
<keyword evidence="1" id="KW-0732">Signal</keyword>
<keyword evidence="2" id="KW-1133">Transmembrane helix</keyword>
<dbReference type="SUPFAM" id="SSF88713">
    <property type="entry name" value="Glycoside hydrolase/deacetylase"/>
    <property type="match status" value="1"/>
</dbReference>
<dbReference type="CDD" id="cd10918">
    <property type="entry name" value="CE4_NodB_like_5s_6s"/>
    <property type="match status" value="1"/>
</dbReference>
<dbReference type="EMBL" id="CAJHOF010000004">
    <property type="protein sequence ID" value="CAD7287692.1"/>
    <property type="molecule type" value="Genomic_DNA"/>
</dbReference>
<evidence type="ECO:0000313" key="5">
    <source>
        <dbReference type="Proteomes" id="UP000789803"/>
    </source>
</evidence>
<dbReference type="Proteomes" id="UP000789803">
    <property type="component" value="Unassembled WGS sequence"/>
</dbReference>
<dbReference type="Gene3D" id="3.20.20.370">
    <property type="entry name" value="Glycoside hydrolase/deacetylase"/>
    <property type="match status" value="1"/>
</dbReference>
<dbReference type="InterPro" id="IPR002509">
    <property type="entry name" value="NODB_dom"/>
</dbReference>
<reference evidence="4 5" key="1">
    <citation type="submission" date="2020-11" db="EMBL/GenBank/DDBJ databases">
        <authorList>
            <person name="Peeters C."/>
        </authorList>
    </citation>
    <scope>NUCLEOTIDE SEQUENCE [LARGE SCALE GENOMIC DNA]</scope>
    <source>
        <strain evidence="4 5">LMG 7974</strain>
    </source>
</reference>
<keyword evidence="2" id="KW-0472">Membrane</keyword>
<dbReference type="InterPro" id="IPR011330">
    <property type="entry name" value="Glyco_hydro/deAcase_b/a-brl"/>
</dbReference>
<dbReference type="Pfam" id="PF01522">
    <property type="entry name" value="Polysacc_deac_1"/>
    <property type="match status" value="1"/>
</dbReference>
<evidence type="ECO:0000313" key="4">
    <source>
        <dbReference type="EMBL" id="CAD7287692.1"/>
    </source>
</evidence>
<dbReference type="PANTHER" id="PTHR34216:SF7">
    <property type="entry name" value="POLY-BETA-1,6-N-ACETYL-D-GLUCOSAMINE N-DEACETYLASE"/>
    <property type="match status" value="1"/>
</dbReference>
<feature type="domain" description="NodB homology" evidence="3">
    <location>
        <begin position="86"/>
        <end position="260"/>
    </location>
</feature>
<keyword evidence="5" id="KW-1185">Reference proteome</keyword>
<dbReference type="EC" id="3.5.1.-" evidence="4"/>
<comment type="caution">
    <text evidence="4">The sequence shown here is derived from an EMBL/GenBank/DDBJ whole genome shotgun (WGS) entry which is preliminary data.</text>
</comment>
<dbReference type="RefSeq" id="WP_229932392.1">
    <property type="nucleotide sequence ID" value="NZ_CAJHOF010000004.1"/>
</dbReference>
<feature type="transmembrane region" description="Helical" evidence="2">
    <location>
        <begin position="6"/>
        <end position="22"/>
    </location>
</feature>